<feature type="region of interest" description="Disordered" evidence="1">
    <location>
        <begin position="1"/>
        <end position="22"/>
    </location>
</feature>
<evidence type="ECO:0000256" key="2">
    <source>
        <dbReference type="SAM" id="Phobius"/>
    </source>
</evidence>
<name>A0AB33JPR7_9ACTN</name>
<organism evidence="3">
    <name type="scientific">Kitasatospora sp. CMC57</name>
    <dbReference type="NCBI Taxonomy" id="3231513"/>
    <lineage>
        <taxon>Bacteria</taxon>
        <taxon>Bacillati</taxon>
        <taxon>Actinomycetota</taxon>
        <taxon>Actinomycetes</taxon>
        <taxon>Kitasatosporales</taxon>
        <taxon>Streptomycetaceae</taxon>
        <taxon>Kitasatospora</taxon>
    </lineage>
</organism>
<keyword evidence="2" id="KW-0472">Membrane</keyword>
<protein>
    <submittedName>
        <fullName evidence="3">Uncharacterized protein</fullName>
    </submittedName>
</protein>
<keyword evidence="2" id="KW-1133">Transmembrane helix</keyword>
<gene>
    <name evidence="3" type="ORF">KCMC57_11710</name>
</gene>
<dbReference type="EMBL" id="AP035881">
    <property type="protein sequence ID" value="BFP44803.1"/>
    <property type="molecule type" value="Genomic_DNA"/>
</dbReference>
<dbReference type="AlphaFoldDB" id="A0AB33JPR7"/>
<keyword evidence="2" id="KW-0812">Transmembrane</keyword>
<proteinExistence type="predicted"/>
<evidence type="ECO:0000256" key="1">
    <source>
        <dbReference type="SAM" id="MobiDB-lite"/>
    </source>
</evidence>
<feature type="transmembrane region" description="Helical" evidence="2">
    <location>
        <begin position="154"/>
        <end position="178"/>
    </location>
</feature>
<feature type="transmembrane region" description="Helical" evidence="2">
    <location>
        <begin position="81"/>
        <end position="103"/>
    </location>
</feature>
<reference evidence="3" key="1">
    <citation type="submission" date="2024-07" db="EMBL/GenBank/DDBJ databases">
        <title>Complete genome sequences of cellulolytic bacteria, Kitasatospora sp. CMC57 and Streptomyces sp. CMC78, isolated from Japanese agricultural soil.</title>
        <authorList>
            <person name="Hashimoto T."/>
            <person name="Ito M."/>
            <person name="Iwamoto M."/>
            <person name="Fukahori D."/>
            <person name="Shoda T."/>
            <person name="Sakoda M."/>
            <person name="Morohoshi T."/>
            <person name="Mitsuboshi M."/>
            <person name="Nishizawa T."/>
        </authorList>
    </citation>
    <scope>NUCLEOTIDE SEQUENCE</scope>
    <source>
        <strain evidence="3">CMC57</strain>
    </source>
</reference>
<sequence>MAGIDHTRPNHSNQPHSCPNCGLSDEIRSVPAVYLAGRDTVSVPGRDGDGRPTTVTRGVTTALSAALAPAPPRAVSAVTRAAGAAGLGMLGVFATLVAIGTFIGGALGGHWFSGDGTGSAAGSEQWTTINGTPTVWINGGPSSAAAAHDSDLAFLGWISGFALLTAVLLFVLAARLAARFRAAMVGRPAAEAVWSRAWYCARCGSVHFPPADGDPTEALSLQQFRALVWEAGGYGALVAQHPAV</sequence>
<accession>A0AB33JPR7</accession>
<evidence type="ECO:0000313" key="3">
    <source>
        <dbReference type="EMBL" id="BFP44803.1"/>
    </source>
</evidence>